<feature type="domain" description="Sodium/calcium exchanger membrane region" evidence="6">
    <location>
        <begin position="7"/>
        <end position="161"/>
    </location>
</feature>
<evidence type="ECO:0000313" key="8">
    <source>
        <dbReference type="Proteomes" id="UP000184513"/>
    </source>
</evidence>
<evidence type="ECO:0000256" key="5">
    <source>
        <dbReference type="SAM" id="Phobius"/>
    </source>
</evidence>
<feature type="transmembrane region" description="Helical" evidence="5">
    <location>
        <begin position="142"/>
        <end position="160"/>
    </location>
</feature>
<name>A0A1M7IN93_9BACT</name>
<keyword evidence="4 5" id="KW-0472">Membrane</keyword>
<keyword evidence="3 5" id="KW-1133">Transmembrane helix</keyword>
<dbReference type="GO" id="GO:0006874">
    <property type="term" value="P:intracellular calcium ion homeostasis"/>
    <property type="evidence" value="ECO:0007669"/>
    <property type="project" value="TreeGrafter"/>
</dbReference>
<comment type="subcellular location">
    <subcellularLocation>
        <location evidence="1">Membrane</location>
        <topology evidence="1">Multi-pass membrane protein</topology>
    </subcellularLocation>
</comment>
<reference evidence="7 8" key="1">
    <citation type="submission" date="2016-11" db="EMBL/GenBank/DDBJ databases">
        <authorList>
            <person name="Jaros S."/>
            <person name="Januszkiewicz K."/>
            <person name="Wedrychowicz H."/>
        </authorList>
    </citation>
    <scope>NUCLEOTIDE SEQUENCE [LARGE SCALE GENOMIC DNA]</scope>
    <source>
        <strain evidence="7 8">CGMCC 1.6102</strain>
    </source>
</reference>
<evidence type="ECO:0000259" key="6">
    <source>
        <dbReference type="Pfam" id="PF01699"/>
    </source>
</evidence>
<dbReference type="EMBL" id="FRCY01000001">
    <property type="protein sequence ID" value="SHM42083.1"/>
    <property type="molecule type" value="Genomic_DNA"/>
</dbReference>
<dbReference type="InterPro" id="IPR004481">
    <property type="entry name" value="K/Na/Ca-exchanger"/>
</dbReference>
<dbReference type="Gene3D" id="1.20.1420.30">
    <property type="entry name" value="NCX, central ion-binding region"/>
    <property type="match status" value="1"/>
</dbReference>
<dbReference type="PANTHER" id="PTHR10846">
    <property type="entry name" value="SODIUM/POTASSIUM/CALCIUM EXCHANGER"/>
    <property type="match status" value="1"/>
</dbReference>
<sequence>MGTLLFYIGIVIAASILVWKASGMLEKSAQTLSEYYHLPPLVQGTIITAVGSSFPELSTTVVSSLIHGEFDLGMAAIVGSAIFNILFIPGLSGLMAGKISVDSILVYKDAQFYITSVAVLLLTFSLAVIYFPVESNQIKGELTRVVALIPIALYLLYLFLQQQDTREYRKHAKNDRDGRDNRKNLGKEWMKLLLSLVLIVAGVEGLLRSAIFFGDHFQTPTFFWGVTVVAAATSIPDAFVSVRVAKAGKGDVSIGNVLGSNIFDLLVAIPAGVLIVGSSVVNFSVAVPMMMFLTLATIVLFAFLRTGLYLKVWESWLLLLLYAIFIIWMGLENFNLVDWVPD</sequence>
<protein>
    <submittedName>
        <fullName evidence="7">Cation:H+ antiporter</fullName>
    </submittedName>
</protein>
<gene>
    <name evidence="7" type="ORF">SAMN04488057_101397</name>
</gene>
<feature type="transmembrane region" description="Helical" evidence="5">
    <location>
        <begin position="192"/>
        <end position="211"/>
    </location>
</feature>
<keyword evidence="8" id="KW-1185">Reference proteome</keyword>
<organism evidence="7 8">
    <name type="scientific">Cyclobacterium lianum</name>
    <dbReference type="NCBI Taxonomy" id="388280"/>
    <lineage>
        <taxon>Bacteria</taxon>
        <taxon>Pseudomonadati</taxon>
        <taxon>Bacteroidota</taxon>
        <taxon>Cytophagia</taxon>
        <taxon>Cytophagales</taxon>
        <taxon>Cyclobacteriaceae</taxon>
        <taxon>Cyclobacterium</taxon>
    </lineage>
</organism>
<feature type="transmembrane region" description="Helical" evidence="5">
    <location>
        <begin position="112"/>
        <end position="130"/>
    </location>
</feature>
<feature type="transmembrane region" description="Helical" evidence="5">
    <location>
        <begin position="74"/>
        <end position="91"/>
    </location>
</feature>
<evidence type="ECO:0000313" key="7">
    <source>
        <dbReference type="EMBL" id="SHM42083.1"/>
    </source>
</evidence>
<feature type="transmembrane region" description="Helical" evidence="5">
    <location>
        <begin position="6"/>
        <end position="23"/>
    </location>
</feature>
<dbReference type="Pfam" id="PF01699">
    <property type="entry name" value="Na_Ca_ex"/>
    <property type="match status" value="2"/>
</dbReference>
<evidence type="ECO:0000256" key="3">
    <source>
        <dbReference type="ARBA" id="ARBA00022989"/>
    </source>
</evidence>
<dbReference type="GO" id="GO:0005262">
    <property type="term" value="F:calcium channel activity"/>
    <property type="evidence" value="ECO:0007669"/>
    <property type="project" value="TreeGrafter"/>
</dbReference>
<dbReference type="InterPro" id="IPR044880">
    <property type="entry name" value="NCX_ion-bd_dom_sf"/>
</dbReference>
<proteinExistence type="predicted"/>
<accession>A0A1M7IN93</accession>
<feature type="transmembrane region" description="Helical" evidence="5">
    <location>
        <begin position="283"/>
        <end position="304"/>
    </location>
</feature>
<dbReference type="RefSeq" id="WP_073090931.1">
    <property type="nucleotide sequence ID" value="NZ_FRCY01000001.1"/>
</dbReference>
<dbReference type="GO" id="GO:0008273">
    <property type="term" value="F:calcium, potassium:sodium antiporter activity"/>
    <property type="evidence" value="ECO:0007669"/>
    <property type="project" value="TreeGrafter"/>
</dbReference>
<dbReference type="InterPro" id="IPR004837">
    <property type="entry name" value="NaCa_Exmemb"/>
</dbReference>
<dbReference type="GO" id="GO:0005886">
    <property type="term" value="C:plasma membrane"/>
    <property type="evidence" value="ECO:0007669"/>
    <property type="project" value="TreeGrafter"/>
</dbReference>
<evidence type="ECO:0000256" key="2">
    <source>
        <dbReference type="ARBA" id="ARBA00022692"/>
    </source>
</evidence>
<dbReference type="OrthoDB" id="6146067at2"/>
<feature type="transmembrane region" description="Helical" evidence="5">
    <location>
        <begin position="257"/>
        <end position="277"/>
    </location>
</feature>
<dbReference type="AlphaFoldDB" id="A0A1M7IN93"/>
<feature type="domain" description="Sodium/calcium exchanger membrane region" evidence="6">
    <location>
        <begin position="192"/>
        <end position="329"/>
    </location>
</feature>
<feature type="transmembrane region" description="Helical" evidence="5">
    <location>
        <begin position="316"/>
        <end position="336"/>
    </location>
</feature>
<evidence type="ECO:0000256" key="4">
    <source>
        <dbReference type="ARBA" id="ARBA00023136"/>
    </source>
</evidence>
<evidence type="ECO:0000256" key="1">
    <source>
        <dbReference type="ARBA" id="ARBA00004141"/>
    </source>
</evidence>
<dbReference type="Proteomes" id="UP000184513">
    <property type="component" value="Unassembled WGS sequence"/>
</dbReference>
<feature type="transmembrane region" description="Helical" evidence="5">
    <location>
        <begin position="223"/>
        <end position="245"/>
    </location>
</feature>
<dbReference type="PANTHER" id="PTHR10846:SF8">
    <property type="entry name" value="INNER MEMBRANE PROTEIN YRBG"/>
    <property type="match status" value="1"/>
</dbReference>
<keyword evidence="2 5" id="KW-0812">Transmembrane</keyword>